<dbReference type="AlphaFoldDB" id="A0A2P2LUG6"/>
<dbReference type="EMBL" id="GGEC01041132">
    <property type="protein sequence ID" value="MBX21616.1"/>
    <property type="molecule type" value="Transcribed_RNA"/>
</dbReference>
<proteinExistence type="predicted"/>
<reference evidence="1" key="1">
    <citation type="submission" date="2018-02" db="EMBL/GenBank/DDBJ databases">
        <title>Rhizophora mucronata_Transcriptome.</title>
        <authorList>
            <person name="Meera S.P."/>
            <person name="Sreeshan A."/>
            <person name="Augustine A."/>
        </authorList>
    </citation>
    <scope>NUCLEOTIDE SEQUENCE</scope>
    <source>
        <tissue evidence="1">Leaf</tissue>
    </source>
</reference>
<protein>
    <submittedName>
        <fullName evidence="1">Uncharacterized protein</fullName>
    </submittedName>
</protein>
<name>A0A2P2LUG6_RHIMU</name>
<sequence length="39" mass="4691">MLRNFSISHFYEKLKGCGNRTFDSLKLKLKKPHRLVWVV</sequence>
<evidence type="ECO:0000313" key="1">
    <source>
        <dbReference type="EMBL" id="MBX21616.1"/>
    </source>
</evidence>
<accession>A0A2P2LUG6</accession>
<organism evidence="1">
    <name type="scientific">Rhizophora mucronata</name>
    <name type="common">Asiatic mangrove</name>
    <dbReference type="NCBI Taxonomy" id="61149"/>
    <lineage>
        <taxon>Eukaryota</taxon>
        <taxon>Viridiplantae</taxon>
        <taxon>Streptophyta</taxon>
        <taxon>Embryophyta</taxon>
        <taxon>Tracheophyta</taxon>
        <taxon>Spermatophyta</taxon>
        <taxon>Magnoliopsida</taxon>
        <taxon>eudicotyledons</taxon>
        <taxon>Gunneridae</taxon>
        <taxon>Pentapetalae</taxon>
        <taxon>rosids</taxon>
        <taxon>fabids</taxon>
        <taxon>Malpighiales</taxon>
        <taxon>Rhizophoraceae</taxon>
        <taxon>Rhizophora</taxon>
    </lineage>
</organism>